<evidence type="ECO:0000256" key="1">
    <source>
        <dbReference type="SAM" id="MobiDB-lite"/>
    </source>
</evidence>
<sequence>MKNFKIRKFILIISSIIILVLSLTSCTKKSDSQTDNKNNSENSQKLEQKTNSSNSQAKGDLQEDKVKSNDTYKNSGGIEFTKEELESTAKIDFNTPWKSSEDGTYSASIEGKGEDALEEGQGKIIVKGKNKIICFQIKNNPKKSPRFVEWADNENLLVIIGSSSGTVSKGGNLYMLNINTEKVYLVLKTPSDKQQIMSVQKNDDKLNLKINVYDDDVYNKSHVEEWTLESFNTNLNKKMQVKDSNGKIILEI</sequence>
<feature type="region of interest" description="Disordered" evidence="1">
    <location>
        <begin position="29"/>
        <end position="77"/>
    </location>
</feature>
<gene>
    <name evidence="3" type="ORF">J2Z42_001762</name>
</gene>
<dbReference type="InterPro" id="IPR028102">
    <property type="entry name" value="DUF4652"/>
</dbReference>
<protein>
    <recommendedName>
        <fullName evidence="5">Lipoprotein</fullName>
    </recommendedName>
</protein>
<feature type="compositionally biased region" description="Polar residues" evidence="1">
    <location>
        <begin position="35"/>
        <end position="57"/>
    </location>
</feature>
<accession>A0ABS4KSR1</accession>
<keyword evidence="4" id="KW-1185">Reference proteome</keyword>
<proteinExistence type="predicted"/>
<feature type="compositionally biased region" description="Basic and acidic residues" evidence="1">
    <location>
        <begin position="60"/>
        <end position="70"/>
    </location>
</feature>
<comment type="caution">
    <text evidence="3">The sequence shown here is derived from an EMBL/GenBank/DDBJ whole genome shotgun (WGS) entry which is preliminary data.</text>
</comment>
<dbReference type="Pfam" id="PF15525">
    <property type="entry name" value="DUF4652"/>
    <property type="match status" value="1"/>
</dbReference>
<dbReference type="EMBL" id="JAGGLM010000010">
    <property type="protein sequence ID" value="MBP2033079.1"/>
    <property type="molecule type" value="Genomic_DNA"/>
</dbReference>
<dbReference type="Gene3D" id="2.40.128.660">
    <property type="entry name" value="Uncharacterised protein PF15525, DUF4652"/>
    <property type="match status" value="1"/>
</dbReference>
<reference evidence="3 4" key="1">
    <citation type="submission" date="2021-03" db="EMBL/GenBank/DDBJ databases">
        <title>Genomic Encyclopedia of Type Strains, Phase IV (KMG-IV): sequencing the most valuable type-strain genomes for metagenomic binning, comparative biology and taxonomic classification.</title>
        <authorList>
            <person name="Goeker M."/>
        </authorList>
    </citation>
    <scope>NUCLEOTIDE SEQUENCE [LARGE SCALE GENOMIC DNA]</scope>
    <source>
        <strain evidence="3 4">DSM 28783</strain>
    </source>
</reference>
<organism evidence="3 4">
    <name type="scientific">Clostridium algifaecis</name>
    <dbReference type="NCBI Taxonomy" id="1472040"/>
    <lineage>
        <taxon>Bacteria</taxon>
        <taxon>Bacillati</taxon>
        <taxon>Bacillota</taxon>
        <taxon>Clostridia</taxon>
        <taxon>Eubacteriales</taxon>
        <taxon>Clostridiaceae</taxon>
        <taxon>Clostridium</taxon>
    </lineage>
</organism>
<feature type="signal peptide" evidence="2">
    <location>
        <begin position="1"/>
        <end position="29"/>
    </location>
</feature>
<feature type="chain" id="PRO_5046581812" description="Lipoprotein" evidence="2">
    <location>
        <begin position="30"/>
        <end position="252"/>
    </location>
</feature>
<evidence type="ECO:0008006" key="5">
    <source>
        <dbReference type="Google" id="ProtNLM"/>
    </source>
</evidence>
<name>A0ABS4KSR1_9CLOT</name>
<evidence type="ECO:0000256" key="2">
    <source>
        <dbReference type="SAM" id="SignalP"/>
    </source>
</evidence>
<dbReference type="PROSITE" id="PS51257">
    <property type="entry name" value="PROKAR_LIPOPROTEIN"/>
    <property type="match status" value="1"/>
</dbReference>
<dbReference type="Proteomes" id="UP001519307">
    <property type="component" value="Unassembled WGS sequence"/>
</dbReference>
<keyword evidence="2" id="KW-0732">Signal</keyword>
<dbReference type="RefSeq" id="WP_209702232.1">
    <property type="nucleotide sequence ID" value="NZ_JAGGLM010000010.1"/>
</dbReference>
<evidence type="ECO:0000313" key="3">
    <source>
        <dbReference type="EMBL" id="MBP2033079.1"/>
    </source>
</evidence>
<evidence type="ECO:0000313" key="4">
    <source>
        <dbReference type="Proteomes" id="UP001519307"/>
    </source>
</evidence>